<evidence type="ECO:0000313" key="3">
    <source>
        <dbReference type="Proteomes" id="UP000824120"/>
    </source>
</evidence>
<accession>A0A9J5X5X2</accession>
<dbReference type="OrthoDB" id="1308992at2759"/>
<evidence type="ECO:0000256" key="1">
    <source>
        <dbReference type="SAM" id="SignalP"/>
    </source>
</evidence>
<dbReference type="EMBL" id="JACXVP010000010">
    <property type="protein sequence ID" value="KAG5582676.1"/>
    <property type="molecule type" value="Genomic_DNA"/>
</dbReference>
<sequence length="77" mass="8669">MTFKVLAFLLIFMMTGFSILQKAEAKDIPVCCCDKDPNICRSLCGFIDVYFCNGFYCECGHSKPPQGWIAQTNETTN</sequence>
<keyword evidence="3" id="KW-1185">Reference proteome</keyword>
<feature type="chain" id="PRO_5039922982" evidence="1">
    <location>
        <begin position="26"/>
        <end position="77"/>
    </location>
</feature>
<comment type="caution">
    <text evidence="2">The sequence shown here is derived from an EMBL/GenBank/DDBJ whole genome shotgun (WGS) entry which is preliminary data.</text>
</comment>
<reference evidence="2 3" key="1">
    <citation type="submission" date="2020-09" db="EMBL/GenBank/DDBJ databases">
        <title>De no assembly of potato wild relative species, Solanum commersonii.</title>
        <authorList>
            <person name="Cho K."/>
        </authorList>
    </citation>
    <scope>NUCLEOTIDE SEQUENCE [LARGE SCALE GENOMIC DNA]</scope>
    <source>
        <strain evidence="2">LZ3.2</strain>
        <tissue evidence="2">Leaf</tissue>
    </source>
</reference>
<name>A0A9J5X5X2_SOLCO</name>
<proteinExistence type="predicted"/>
<protein>
    <submittedName>
        <fullName evidence="2">Uncharacterized protein</fullName>
    </submittedName>
</protein>
<gene>
    <name evidence="2" type="ORF">H5410_053303</name>
</gene>
<dbReference type="Proteomes" id="UP000824120">
    <property type="component" value="Chromosome 10"/>
</dbReference>
<organism evidence="2 3">
    <name type="scientific">Solanum commersonii</name>
    <name type="common">Commerson's wild potato</name>
    <name type="synonym">Commerson's nightshade</name>
    <dbReference type="NCBI Taxonomy" id="4109"/>
    <lineage>
        <taxon>Eukaryota</taxon>
        <taxon>Viridiplantae</taxon>
        <taxon>Streptophyta</taxon>
        <taxon>Embryophyta</taxon>
        <taxon>Tracheophyta</taxon>
        <taxon>Spermatophyta</taxon>
        <taxon>Magnoliopsida</taxon>
        <taxon>eudicotyledons</taxon>
        <taxon>Gunneridae</taxon>
        <taxon>Pentapetalae</taxon>
        <taxon>asterids</taxon>
        <taxon>lamiids</taxon>
        <taxon>Solanales</taxon>
        <taxon>Solanaceae</taxon>
        <taxon>Solanoideae</taxon>
        <taxon>Solaneae</taxon>
        <taxon>Solanum</taxon>
    </lineage>
</organism>
<feature type="signal peptide" evidence="1">
    <location>
        <begin position="1"/>
        <end position="25"/>
    </location>
</feature>
<evidence type="ECO:0000313" key="2">
    <source>
        <dbReference type="EMBL" id="KAG5582676.1"/>
    </source>
</evidence>
<dbReference type="AlphaFoldDB" id="A0A9J5X5X2"/>
<keyword evidence="1" id="KW-0732">Signal</keyword>